<gene>
    <name evidence="17" type="ORF">MNBD_NITROSPIRAE03-446</name>
</gene>
<dbReference type="GO" id="GO:0051301">
    <property type="term" value="P:cell division"/>
    <property type="evidence" value="ECO:0007669"/>
    <property type="project" value="UniProtKB-KW"/>
</dbReference>
<evidence type="ECO:0000256" key="9">
    <source>
        <dbReference type="ARBA" id="ARBA00023316"/>
    </source>
</evidence>
<dbReference type="GO" id="GO:0009252">
    <property type="term" value="P:peptidoglycan biosynthetic process"/>
    <property type="evidence" value="ECO:0007669"/>
    <property type="project" value="UniProtKB-KW"/>
</dbReference>
<dbReference type="Gene3D" id="3.65.10.10">
    <property type="entry name" value="Enolpyruvate transferase domain"/>
    <property type="match status" value="2"/>
</dbReference>
<evidence type="ECO:0000256" key="1">
    <source>
        <dbReference type="ARBA" id="ARBA00004496"/>
    </source>
</evidence>
<evidence type="ECO:0000256" key="11">
    <source>
        <dbReference type="ARBA" id="ARBA00039108"/>
    </source>
</evidence>
<comment type="subcellular location">
    <subcellularLocation>
        <location evidence="1">Cytoplasm</location>
    </subcellularLocation>
</comment>
<keyword evidence="4" id="KW-0132">Cell division</keyword>
<dbReference type="Pfam" id="PF00275">
    <property type="entry name" value="EPSP_synthase"/>
    <property type="match status" value="1"/>
</dbReference>
<keyword evidence="8" id="KW-0131">Cell cycle</keyword>
<evidence type="ECO:0000259" key="16">
    <source>
        <dbReference type="Pfam" id="PF00275"/>
    </source>
</evidence>
<evidence type="ECO:0000256" key="7">
    <source>
        <dbReference type="ARBA" id="ARBA00022984"/>
    </source>
</evidence>
<evidence type="ECO:0000256" key="8">
    <source>
        <dbReference type="ARBA" id="ARBA00023306"/>
    </source>
</evidence>
<organism evidence="17">
    <name type="scientific">hydrothermal vent metagenome</name>
    <dbReference type="NCBI Taxonomy" id="652676"/>
    <lineage>
        <taxon>unclassified sequences</taxon>
        <taxon>metagenomes</taxon>
        <taxon>ecological metagenomes</taxon>
    </lineage>
</organism>
<accession>A0A3B1CXQ9</accession>
<evidence type="ECO:0000256" key="4">
    <source>
        <dbReference type="ARBA" id="ARBA00022618"/>
    </source>
</evidence>
<keyword evidence="6" id="KW-0133">Cell shape</keyword>
<dbReference type="EMBL" id="UOGI01000170">
    <property type="protein sequence ID" value="VAX33242.1"/>
    <property type="molecule type" value="Genomic_DNA"/>
</dbReference>
<dbReference type="GO" id="GO:0008360">
    <property type="term" value="P:regulation of cell shape"/>
    <property type="evidence" value="ECO:0007669"/>
    <property type="project" value="UniProtKB-KW"/>
</dbReference>
<feature type="domain" description="Enolpyruvate transferase" evidence="16">
    <location>
        <begin position="7"/>
        <end position="131"/>
    </location>
</feature>
<comment type="catalytic activity">
    <reaction evidence="15">
        <text>phosphoenolpyruvate + UDP-N-acetyl-alpha-D-glucosamine = UDP-N-acetyl-3-O-(1-carboxyvinyl)-alpha-D-glucosamine + phosphate</text>
        <dbReference type="Rhea" id="RHEA:18681"/>
        <dbReference type="ChEBI" id="CHEBI:43474"/>
        <dbReference type="ChEBI" id="CHEBI:57705"/>
        <dbReference type="ChEBI" id="CHEBI:58702"/>
        <dbReference type="ChEBI" id="CHEBI:68483"/>
        <dbReference type="EC" id="2.5.1.7"/>
    </reaction>
</comment>
<evidence type="ECO:0000256" key="5">
    <source>
        <dbReference type="ARBA" id="ARBA00022679"/>
    </source>
</evidence>
<reference evidence="17" key="1">
    <citation type="submission" date="2018-06" db="EMBL/GenBank/DDBJ databases">
        <authorList>
            <person name="Zhirakovskaya E."/>
        </authorList>
    </citation>
    <scope>NUCLEOTIDE SEQUENCE</scope>
</reference>
<protein>
    <recommendedName>
        <fullName evidence="12">UDP-N-acetylglucosamine 1-carboxyvinyltransferase</fullName>
        <ecNumber evidence="11">2.5.1.7</ecNumber>
    </recommendedName>
    <alternativeName>
        <fullName evidence="13">Enoylpyruvate transferase</fullName>
    </alternativeName>
    <alternativeName>
        <fullName evidence="14">UDP-N-acetylglucosamine enolpyruvyl transferase</fullName>
    </alternativeName>
</protein>
<keyword evidence="7" id="KW-0573">Peptidoglycan synthesis</keyword>
<evidence type="ECO:0000256" key="6">
    <source>
        <dbReference type="ARBA" id="ARBA00022960"/>
    </source>
</evidence>
<dbReference type="InterPro" id="IPR050068">
    <property type="entry name" value="MurA_subfamily"/>
</dbReference>
<dbReference type="GO" id="GO:0008760">
    <property type="term" value="F:UDP-N-acetylglucosamine 1-carboxyvinyltransferase activity"/>
    <property type="evidence" value="ECO:0007669"/>
    <property type="project" value="UniProtKB-EC"/>
</dbReference>
<evidence type="ECO:0000256" key="13">
    <source>
        <dbReference type="ARBA" id="ARBA00042443"/>
    </source>
</evidence>
<dbReference type="EC" id="2.5.1.7" evidence="11"/>
<sequence length="132" mass="14152">MEKLLISGGKKLRGSVRVSGAKNAALPIMASTILGRGIHKLRRVPNLRDVFTMGRLLEHLGAEFSLSDSTAEINTADIKGHEAPYDLVRTMRASVLVLGPLLARHGRARVSLPGGCAIGARPINLHLMGLQK</sequence>
<proteinExistence type="inferred from homology"/>
<comment type="pathway">
    <text evidence="2">Cell wall biogenesis; peptidoglycan biosynthesis.</text>
</comment>
<dbReference type="AlphaFoldDB" id="A0A3B1CXQ9"/>
<dbReference type="InterPro" id="IPR013792">
    <property type="entry name" value="RNA3'P_cycl/enolpyr_Trfase_a/b"/>
</dbReference>
<evidence type="ECO:0000256" key="3">
    <source>
        <dbReference type="ARBA" id="ARBA00022490"/>
    </source>
</evidence>
<comment type="similarity">
    <text evidence="10">Belongs to the EPSP synthase family. MurA subfamily.</text>
</comment>
<evidence type="ECO:0000256" key="10">
    <source>
        <dbReference type="ARBA" id="ARBA00038367"/>
    </source>
</evidence>
<evidence type="ECO:0000256" key="15">
    <source>
        <dbReference type="ARBA" id="ARBA00047527"/>
    </source>
</evidence>
<dbReference type="GO" id="GO:0005737">
    <property type="term" value="C:cytoplasm"/>
    <property type="evidence" value="ECO:0007669"/>
    <property type="project" value="UniProtKB-SubCell"/>
</dbReference>
<dbReference type="SUPFAM" id="SSF55205">
    <property type="entry name" value="EPT/RTPC-like"/>
    <property type="match status" value="1"/>
</dbReference>
<dbReference type="PANTHER" id="PTHR43783">
    <property type="entry name" value="UDP-N-ACETYLGLUCOSAMINE 1-CARBOXYVINYLTRANSFERASE"/>
    <property type="match status" value="1"/>
</dbReference>
<evidence type="ECO:0000256" key="12">
    <source>
        <dbReference type="ARBA" id="ARBA00039754"/>
    </source>
</evidence>
<evidence type="ECO:0000256" key="2">
    <source>
        <dbReference type="ARBA" id="ARBA00004752"/>
    </source>
</evidence>
<evidence type="ECO:0000313" key="17">
    <source>
        <dbReference type="EMBL" id="VAX33242.1"/>
    </source>
</evidence>
<dbReference type="InterPro" id="IPR001986">
    <property type="entry name" value="Enolpyruvate_Tfrase_dom"/>
</dbReference>
<keyword evidence="9" id="KW-0961">Cell wall biogenesis/degradation</keyword>
<keyword evidence="5 17" id="KW-0808">Transferase</keyword>
<dbReference type="GO" id="GO:0071555">
    <property type="term" value="P:cell wall organization"/>
    <property type="evidence" value="ECO:0007669"/>
    <property type="project" value="UniProtKB-KW"/>
</dbReference>
<feature type="non-terminal residue" evidence="17">
    <location>
        <position position="132"/>
    </location>
</feature>
<dbReference type="InterPro" id="IPR036968">
    <property type="entry name" value="Enolpyruvate_Tfrase_sf"/>
</dbReference>
<dbReference type="PANTHER" id="PTHR43783:SF1">
    <property type="entry name" value="UDP-N-ACETYLGLUCOSAMINE 1-CARBOXYVINYLTRANSFERASE"/>
    <property type="match status" value="1"/>
</dbReference>
<evidence type="ECO:0000256" key="14">
    <source>
        <dbReference type="ARBA" id="ARBA00042842"/>
    </source>
</evidence>
<name>A0A3B1CXQ9_9ZZZZ</name>
<keyword evidence="3" id="KW-0963">Cytoplasm</keyword>